<dbReference type="Gene3D" id="3.30.70.270">
    <property type="match status" value="1"/>
</dbReference>
<dbReference type="SMART" id="SM00267">
    <property type="entry name" value="GGDEF"/>
    <property type="match status" value="1"/>
</dbReference>
<dbReference type="STRING" id="735517.SAMN05444272_2031"/>
<keyword evidence="6" id="KW-1185">Reference proteome</keyword>
<name>A0A1M7GVJ0_9HYPH</name>
<feature type="transmembrane region" description="Helical" evidence="3">
    <location>
        <begin position="38"/>
        <end position="53"/>
    </location>
</feature>
<evidence type="ECO:0000259" key="4">
    <source>
        <dbReference type="PROSITE" id="PS50887"/>
    </source>
</evidence>
<feature type="transmembrane region" description="Helical" evidence="3">
    <location>
        <begin position="90"/>
        <end position="111"/>
    </location>
</feature>
<sequence length="384" mass="41775">MDIATLLSSNLIVLLVFLVSFAIISLKASFSPYSRDWSIARGCLMLAVAGFIFEISHPWIGALSLPELCLIFGFAIDYRASVRFSRMPGSIAVSSCVLGLGAAGLVVSIGIGNEQLARAVTNGVLATLALMTAVRYLHPNLSGLVSRFPLAAGFVIIAAENLFNLGETLLSNLTGTDFVSDTEHVVYHLLTSLIYVTITGAFSLTLAFERTAMEQSLAARLDPLTGIFNRTEFQSRLEHVLTSDNRQSFALIGIDIDHFKTFNDTFGHLAGDNALKDVTRLIRSCIRKNDCLARLGGEEFAILMPDTSLKDAHQIAERIRAQVSQSAMTFIPDRTYRLTISAGLFHGKGYGLSSEQVMEIADRKLYEAKNGGRNRVMIADQAAA</sequence>
<feature type="transmembrane region" description="Helical" evidence="3">
    <location>
        <begin position="117"/>
        <end position="137"/>
    </location>
</feature>
<dbReference type="EMBL" id="FRBW01000002">
    <property type="protein sequence ID" value="SHM20156.1"/>
    <property type="molecule type" value="Genomic_DNA"/>
</dbReference>
<dbReference type="InterPro" id="IPR043128">
    <property type="entry name" value="Rev_trsase/Diguanyl_cyclase"/>
</dbReference>
<dbReference type="PROSITE" id="PS50887">
    <property type="entry name" value="GGDEF"/>
    <property type="match status" value="1"/>
</dbReference>
<evidence type="ECO:0000313" key="5">
    <source>
        <dbReference type="EMBL" id="SHM20156.1"/>
    </source>
</evidence>
<dbReference type="PANTHER" id="PTHR45138">
    <property type="entry name" value="REGULATORY COMPONENTS OF SENSORY TRANSDUCTION SYSTEM"/>
    <property type="match status" value="1"/>
</dbReference>
<dbReference type="OrthoDB" id="9812260at2"/>
<dbReference type="Pfam" id="PF00990">
    <property type="entry name" value="GGDEF"/>
    <property type="match status" value="1"/>
</dbReference>
<organism evidence="5 6">
    <name type="scientific">Roseibium suaedae</name>
    <dbReference type="NCBI Taxonomy" id="735517"/>
    <lineage>
        <taxon>Bacteria</taxon>
        <taxon>Pseudomonadati</taxon>
        <taxon>Pseudomonadota</taxon>
        <taxon>Alphaproteobacteria</taxon>
        <taxon>Hyphomicrobiales</taxon>
        <taxon>Stappiaceae</taxon>
        <taxon>Roseibium</taxon>
    </lineage>
</organism>
<dbReference type="InterPro" id="IPR000160">
    <property type="entry name" value="GGDEF_dom"/>
</dbReference>
<accession>A0A1M7GVJ0</accession>
<comment type="catalytic activity">
    <reaction evidence="2">
        <text>2 GTP = 3',3'-c-di-GMP + 2 diphosphate</text>
        <dbReference type="Rhea" id="RHEA:24898"/>
        <dbReference type="ChEBI" id="CHEBI:33019"/>
        <dbReference type="ChEBI" id="CHEBI:37565"/>
        <dbReference type="ChEBI" id="CHEBI:58805"/>
        <dbReference type="EC" id="2.7.7.65"/>
    </reaction>
</comment>
<dbReference type="AlphaFoldDB" id="A0A1M7GVJ0"/>
<feature type="transmembrane region" description="Helical" evidence="3">
    <location>
        <begin position="59"/>
        <end position="78"/>
    </location>
</feature>
<dbReference type="PANTHER" id="PTHR45138:SF9">
    <property type="entry name" value="DIGUANYLATE CYCLASE DGCM-RELATED"/>
    <property type="match status" value="1"/>
</dbReference>
<dbReference type="NCBIfam" id="TIGR00254">
    <property type="entry name" value="GGDEF"/>
    <property type="match status" value="1"/>
</dbReference>
<evidence type="ECO:0000256" key="2">
    <source>
        <dbReference type="ARBA" id="ARBA00034247"/>
    </source>
</evidence>
<dbReference type="Proteomes" id="UP000186002">
    <property type="component" value="Unassembled WGS sequence"/>
</dbReference>
<gene>
    <name evidence="5" type="ORF">SAMN05444272_2031</name>
</gene>
<keyword evidence="3" id="KW-0472">Membrane</keyword>
<dbReference type="GO" id="GO:0052621">
    <property type="term" value="F:diguanylate cyclase activity"/>
    <property type="evidence" value="ECO:0007669"/>
    <property type="project" value="UniProtKB-EC"/>
</dbReference>
<evidence type="ECO:0000313" key="6">
    <source>
        <dbReference type="Proteomes" id="UP000186002"/>
    </source>
</evidence>
<dbReference type="RefSeq" id="WP_073012550.1">
    <property type="nucleotide sequence ID" value="NZ_FRBW01000002.1"/>
</dbReference>
<evidence type="ECO:0000256" key="1">
    <source>
        <dbReference type="ARBA" id="ARBA00012528"/>
    </source>
</evidence>
<keyword evidence="3" id="KW-0812">Transmembrane</keyword>
<dbReference type="InterPro" id="IPR050469">
    <property type="entry name" value="Diguanylate_Cyclase"/>
</dbReference>
<reference evidence="5 6" key="1">
    <citation type="submission" date="2016-11" db="EMBL/GenBank/DDBJ databases">
        <authorList>
            <person name="Jaros S."/>
            <person name="Januszkiewicz K."/>
            <person name="Wedrychowicz H."/>
        </authorList>
    </citation>
    <scope>NUCLEOTIDE SEQUENCE [LARGE SCALE GENOMIC DNA]</scope>
    <source>
        <strain evidence="5 6">DSM 22153</strain>
    </source>
</reference>
<keyword evidence="3" id="KW-1133">Transmembrane helix</keyword>
<feature type="transmembrane region" description="Helical" evidence="3">
    <location>
        <begin position="185"/>
        <end position="208"/>
    </location>
</feature>
<dbReference type="SUPFAM" id="SSF55073">
    <property type="entry name" value="Nucleotide cyclase"/>
    <property type="match status" value="1"/>
</dbReference>
<evidence type="ECO:0000256" key="3">
    <source>
        <dbReference type="SAM" id="Phobius"/>
    </source>
</evidence>
<feature type="transmembrane region" description="Helical" evidence="3">
    <location>
        <begin position="144"/>
        <end position="165"/>
    </location>
</feature>
<proteinExistence type="predicted"/>
<dbReference type="EC" id="2.7.7.65" evidence="1"/>
<protein>
    <recommendedName>
        <fullName evidence="1">diguanylate cyclase</fullName>
        <ecNumber evidence="1">2.7.7.65</ecNumber>
    </recommendedName>
</protein>
<feature type="transmembrane region" description="Helical" evidence="3">
    <location>
        <begin position="6"/>
        <end position="26"/>
    </location>
</feature>
<feature type="domain" description="GGDEF" evidence="4">
    <location>
        <begin position="247"/>
        <end position="381"/>
    </location>
</feature>
<dbReference type="FunFam" id="3.30.70.270:FF:000001">
    <property type="entry name" value="Diguanylate cyclase domain protein"/>
    <property type="match status" value="1"/>
</dbReference>
<dbReference type="InterPro" id="IPR029787">
    <property type="entry name" value="Nucleotide_cyclase"/>
</dbReference>
<dbReference type="CDD" id="cd01949">
    <property type="entry name" value="GGDEF"/>
    <property type="match status" value="1"/>
</dbReference>